<dbReference type="SUPFAM" id="SSF46955">
    <property type="entry name" value="Putative DNA-binding domain"/>
    <property type="match status" value="1"/>
</dbReference>
<gene>
    <name evidence="4" type="ORF">FEM41_02320</name>
</gene>
<dbReference type="GO" id="GO:0003677">
    <property type="term" value="F:DNA binding"/>
    <property type="evidence" value="ECO:0007669"/>
    <property type="project" value="UniProtKB-KW"/>
</dbReference>
<dbReference type="AlphaFoldDB" id="A0A4P8YDJ9"/>
<dbReference type="Proteomes" id="UP000302163">
    <property type="component" value="Chromosome"/>
</dbReference>
<dbReference type="Pfam" id="PF13411">
    <property type="entry name" value="MerR_1"/>
    <property type="match status" value="1"/>
</dbReference>
<dbReference type="PANTHER" id="PTHR30204:SF97">
    <property type="entry name" value="MERR FAMILY REGULATORY PROTEIN"/>
    <property type="match status" value="1"/>
</dbReference>
<feature type="domain" description="HTH merR-type" evidence="3">
    <location>
        <begin position="1"/>
        <end position="70"/>
    </location>
</feature>
<dbReference type="RefSeq" id="WP_138094061.1">
    <property type="nucleotide sequence ID" value="NZ_CP040428.1"/>
</dbReference>
<evidence type="ECO:0000256" key="2">
    <source>
        <dbReference type="SAM" id="Coils"/>
    </source>
</evidence>
<dbReference type="InterPro" id="IPR000551">
    <property type="entry name" value="MerR-type_HTH_dom"/>
</dbReference>
<dbReference type="PROSITE" id="PS00552">
    <property type="entry name" value="HTH_MERR_1"/>
    <property type="match status" value="1"/>
</dbReference>
<organism evidence="4 5">
    <name type="scientific">Jejubacter calystegiae</name>
    <dbReference type="NCBI Taxonomy" id="2579935"/>
    <lineage>
        <taxon>Bacteria</taxon>
        <taxon>Pseudomonadati</taxon>
        <taxon>Pseudomonadota</taxon>
        <taxon>Gammaproteobacteria</taxon>
        <taxon>Enterobacterales</taxon>
        <taxon>Enterobacteriaceae</taxon>
        <taxon>Jejubacter</taxon>
    </lineage>
</organism>
<dbReference type="GO" id="GO:0003700">
    <property type="term" value="F:DNA-binding transcription factor activity"/>
    <property type="evidence" value="ECO:0007669"/>
    <property type="project" value="InterPro"/>
</dbReference>
<evidence type="ECO:0000313" key="4">
    <source>
        <dbReference type="EMBL" id="QCT18560.1"/>
    </source>
</evidence>
<proteinExistence type="predicted"/>
<evidence type="ECO:0000313" key="5">
    <source>
        <dbReference type="Proteomes" id="UP000302163"/>
    </source>
</evidence>
<keyword evidence="2" id="KW-0175">Coiled coil</keyword>
<dbReference type="PRINTS" id="PR00040">
    <property type="entry name" value="HTHMERR"/>
</dbReference>
<dbReference type="InterPro" id="IPR009061">
    <property type="entry name" value="DNA-bd_dom_put_sf"/>
</dbReference>
<protein>
    <submittedName>
        <fullName evidence="4">MerR family transcriptional regulator</fullName>
    </submittedName>
</protein>
<dbReference type="KEGG" id="izh:FEM41_02320"/>
<dbReference type="EMBL" id="CP040428">
    <property type="protein sequence ID" value="QCT18560.1"/>
    <property type="molecule type" value="Genomic_DNA"/>
</dbReference>
<sequence length="121" mass="13879">MSLSIGELAKETGVSVRAIRHYDRHGLLVSRRACNGYRYFAPQAITQVRQIQRLIATGFSLAEISAFPDCMRMTEDAAFCPETRDMQLKRLAAIERQIAELERRRDCLAETLKRSEGKRDF</sequence>
<dbReference type="PROSITE" id="PS50937">
    <property type="entry name" value="HTH_MERR_2"/>
    <property type="match status" value="1"/>
</dbReference>
<dbReference type="SMART" id="SM00422">
    <property type="entry name" value="HTH_MERR"/>
    <property type="match status" value="1"/>
</dbReference>
<reference evidence="4 5" key="1">
    <citation type="submission" date="2019-05" db="EMBL/GenBank/DDBJ databases">
        <title>Complete genome sequence of Izhakiella calystegiae KSNA2, an endophyte isolated from beach morning glory (Calystegia soldanella).</title>
        <authorList>
            <person name="Jiang L."/>
            <person name="Jeong J.C."/>
            <person name="Kim C.Y."/>
            <person name="Kim D.H."/>
            <person name="Kim S.W."/>
            <person name="Lee j."/>
        </authorList>
    </citation>
    <scope>NUCLEOTIDE SEQUENCE [LARGE SCALE GENOMIC DNA]</scope>
    <source>
        <strain evidence="4 5">KSNA2</strain>
    </source>
</reference>
<keyword evidence="1" id="KW-0238">DNA-binding</keyword>
<accession>A0A4P8YDJ9</accession>
<evidence type="ECO:0000259" key="3">
    <source>
        <dbReference type="PROSITE" id="PS50937"/>
    </source>
</evidence>
<feature type="coiled-coil region" evidence="2">
    <location>
        <begin position="84"/>
        <end position="118"/>
    </location>
</feature>
<name>A0A4P8YDJ9_9ENTR</name>
<dbReference type="InterPro" id="IPR047057">
    <property type="entry name" value="MerR_fam"/>
</dbReference>
<evidence type="ECO:0000256" key="1">
    <source>
        <dbReference type="ARBA" id="ARBA00023125"/>
    </source>
</evidence>
<dbReference type="OrthoDB" id="9808480at2"/>
<dbReference type="Gene3D" id="1.10.1660.10">
    <property type="match status" value="1"/>
</dbReference>
<dbReference type="PANTHER" id="PTHR30204">
    <property type="entry name" value="REDOX-CYCLING DRUG-SENSING TRANSCRIPTIONAL ACTIVATOR SOXR"/>
    <property type="match status" value="1"/>
</dbReference>
<keyword evidence="5" id="KW-1185">Reference proteome</keyword>